<name>A0A1K2HSF5_9HYPH</name>
<sequence length="369" mass="40360">MSDSEGRKTRRRRSGFLDLVNAVLTLVVIGIIAAVGLMLFFAQQFYAPGPEREETAFTVERGNGLQVVAARLESEGLISNRFIFQFGAMALKKQGELKAGEFRIAAGAPMADILRELTEGRPIFYGVTVPEGFTAWQVMERINSNETLVGEPVARPAEGSILPQTYTFDRGTERSAVLTQMQEAMAAEVARIWANRAPDLPISSPEEMVVLASIVEKETGLATERAQVASVFVNRLRRGMRLQSDPTIIYGITNGEGVLGRGLRRSEIEQRTDYNTYQIDRLPPTPIANPGRESLEAVANPADTDYLYFVAAGAVPSDGHIFAETYAEHRRNVARYRQIVQEAAEAAEAAAARDAVEAEEAGQPAPQGQ</sequence>
<dbReference type="EMBL" id="FPKU01000001">
    <property type="protein sequence ID" value="SFZ80872.1"/>
    <property type="molecule type" value="Genomic_DNA"/>
</dbReference>
<keyword evidence="3 7" id="KW-1133">Transmembrane helix</keyword>
<dbReference type="GO" id="GO:0071555">
    <property type="term" value="P:cell wall organization"/>
    <property type="evidence" value="ECO:0007669"/>
    <property type="project" value="UniProtKB-KW"/>
</dbReference>
<comment type="catalytic activity">
    <reaction evidence="7">
        <text>a peptidoglycan chain = a peptidoglycan chain with N-acetyl-1,6-anhydromuramyl-[peptide] at the reducing end + a peptidoglycan chain with N-acetylglucosamine at the non-reducing end.</text>
        <dbReference type="EC" id="4.2.2.29"/>
    </reaction>
</comment>
<keyword evidence="5 7" id="KW-0456">Lyase</keyword>
<dbReference type="NCBIfam" id="TIGR00247">
    <property type="entry name" value="endolytic transglycosylase MltG"/>
    <property type="match status" value="1"/>
</dbReference>
<dbReference type="InterPro" id="IPR003770">
    <property type="entry name" value="MLTG-like"/>
</dbReference>
<keyword evidence="6 7" id="KW-0961">Cell wall biogenesis/degradation</keyword>
<evidence type="ECO:0000256" key="7">
    <source>
        <dbReference type="HAMAP-Rule" id="MF_02065"/>
    </source>
</evidence>
<evidence type="ECO:0000256" key="6">
    <source>
        <dbReference type="ARBA" id="ARBA00023316"/>
    </source>
</evidence>
<dbReference type="PANTHER" id="PTHR30518">
    <property type="entry name" value="ENDOLYTIC MUREIN TRANSGLYCOSYLASE"/>
    <property type="match status" value="1"/>
</dbReference>
<keyword evidence="1 7" id="KW-1003">Cell membrane</keyword>
<proteinExistence type="inferred from homology"/>
<dbReference type="Gene3D" id="3.30.1490.480">
    <property type="entry name" value="Endolytic murein transglycosylase"/>
    <property type="match status" value="1"/>
</dbReference>
<comment type="similarity">
    <text evidence="7">Belongs to the transglycosylase MltG family.</text>
</comment>
<dbReference type="GO" id="GO:0005886">
    <property type="term" value="C:plasma membrane"/>
    <property type="evidence" value="ECO:0007669"/>
    <property type="project" value="UniProtKB-SubCell"/>
</dbReference>
<reference evidence="8 9" key="1">
    <citation type="submission" date="2016-11" db="EMBL/GenBank/DDBJ databases">
        <authorList>
            <person name="Jaros S."/>
            <person name="Januszkiewicz K."/>
            <person name="Wedrychowicz H."/>
        </authorList>
    </citation>
    <scope>NUCLEOTIDE SEQUENCE [LARGE SCALE GENOMIC DNA]</scope>
    <source>
        <strain evidence="8 9">ATCC 23634</strain>
    </source>
</reference>
<dbReference type="CDD" id="cd08010">
    <property type="entry name" value="MltG_like"/>
    <property type="match status" value="1"/>
</dbReference>
<evidence type="ECO:0000313" key="9">
    <source>
        <dbReference type="Proteomes" id="UP000183447"/>
    </source>
</evidence>
<dbReference type="GO" id="GO:0009252">
    <property type="term" value="P:peptidoglycan biosynthetic process"/>
    <property type="evidence" value="ECO:0007669"/>
    <property type="project" value="UniProtKB-UniRule"/>
</dbReference>
<feature type="transmembrane region" description="Helical" evidence="7">
    <location>
        <begin position="20"/>
        <end position="42"/>
    </location>
</feature>
<evidence type="ECO:0000313" key="8">
    <source>
        <dbReference type="EMBL" id="SFZ80872.1"/>
    </source>
</evidence>
<comment type="function">
    <text evidence="7">Functions as a peptidoglycan terminase that cleaves nascent peptidoglycan strands endolytically to terminate their elongation.</text>
</comment>
<dbReference type="Proteomes" id="UP000183447">
    <property type="component" value="Unassembled WGS sequence"/>
</dbReference>
<dbReference type="Pfam" id="PF02618">
    <property type="entry name" value="YceG"/>
    <property type="match status" value="1"/>
</dbReference>
<comment type="subcellular location">
    <subcellularLocation>
        <location evidence="7">Cell inner membrane</location>
        <topology evidence="7">Single-pass membrane protein</topology>
    </subcellularLocation>
</comment>
<dbReference type="STRING" id="665118.SAMN02983003_0184"/>
<feature type="site" description="Important for catalytic activity" evidence="7">
    <location>
        <position position="218"/>
    </location>
</feature>
<evidence type="ECO:0000256" key="5">
    <source>
        <dbReference type="ARBA" id="ARBA00023239"/>
    </source>
</evidence>
<dbReference type="HAMAP" id="MF_02065">
    <property type="entry name" value="MltG"/>
    <property type="match status" value="1"/>
</dbReference>
<accession>A0A1K2HSF5</accession>
<gene>
    <name evidence="7" type="primary">mltG</name>
    <name evidence="8" type="ORF">SAMN02983003_0184</name>
</gene>
<dbReference type="RefSeq" id="WP_072338542.1">
    <property type="nucleotide sequence ID" value="NZ_FPKU01000001.1"/>
</dbReference>
<keyword evidence="9" id="KW-1185">Reference proteome</keyword>
<dbReference type="Gene3D" id="3.30.160.60">
    <property type="entry name" value="Classic Zinc Finger"/>
    <property type="match status" value="1"/>
</dbReference>
<evidence type="ECO:0000256" key="3">
    <source>
        <dbReference type="ARBA" id="ARBA00022989"/>
    </source>
</evidence>
<dbReference type="PANTHER" id="PTHR30518:SF2">
    <property type="entry name" value="ENDOLYTIC MUREIN TRANSGLYCOSYLASE"/>
    <property type="match status" value="1"/>
</dbReference>
<evidence type="ECO:0000256" key="2">
    <source>
        <dbReference type="ARBA" id="ARBA00022692"/>
    </source>
</evidence>
<protein>
    <recommendedName>
        <fullName evidence="7">Endolytic murein transglycosylase</fullName>
        <ecNumber evidence="7">4.2.2.29</ecNumber>
    </recommendedName>
    <alternativeName>
        <fullName evidence="7">Peptidoglycan lytic transglycosylase</fullName>
    </alternativeName>
    <alternativeName>
        <fullName evidence="7">Peptidoglycan polymerization terminase</fullName>
    </alternativeName>
</protein>
<dbReference type="GO" id="GO:0008932">
    <property type="term" value="F:lytic endotransglycosylase activity"/>
    <property type="evidence" value="ECO:0007669"/>
    <property type="project" value="UniProtKB-UniRule"/>
</dbReference>
<organism evidence="8 9">
    <name type="scientific">Devosia enhydra</name>
    <dbReference type="NCBI Taxonomy" id="665118"/>
    <lineage>
        <taxon>Bacteria</taxon>
        <taxon>Pseudomonadati</taxon>
        <taxon>Pseudomonadota</taxon>
        <taxon>Alphaproteobacteria</taxon>
        <taxon>Hyphomicrobiales</taxon>
        <taxon>Devosiaceae</taxon>
        <taxon>Devosia</taxon>
    </lineage>
</organism>
<keyword evidence="4 7" id="KW-0472">Membrane</keyword>
<dbReference type="EC" id="4.2.2.29" evidence="7"/>
<evidence type="ECO:0000256" key="1">
    <source>
        <dbReference type="ARBA" id="ARBA00022475"/>
    </source>
</evidence>
<keyword evidence="7" id="KW-0997">Cell inner membrane</keyword>
<dbReference type="AlphaFoldDB" id="A0A1K2HSF5"/>
<keyword evidence="2 7" id="KW-0812">Transmembrane</keyword>
<evidence type="ECO:0000256" key="4">
    <source>
        <dbReference type="ARBA" id="ARBA00023136"/>
    </source>
</evidence>